<evidence type="ECO:0000313" key="2">
    <source>
        <dbReference type="Proteomes" id="UP000436468"/>
    </source>
</evidence>
<dbReference type="EMBL" id="WQNF01000003">
    <property type="protein sequence ID" value="MVT64494.1"/>
    <property type="molecule type" value="Genomic_DNA"/>
</dbReference>
<dbReference type="Proteomes" id="UP000436468">
    <property type="component" value="Unassembled WGS sequence"/>
</dbReference>
<sequence length="694" mass="75262">MSDTDWVKGIPSTMTAISAAHFALLEANMALPERGIEEAGYHDRIRLIDAAILELTAGKWLYNRATGECADYAARTSSADDLAAARRHLGEAERLADASHQPTQAAIAEAAARAGHLSSEGREILHYQGVPVAPSICPIVILRGSSRQMGAQYVEQCVQIFGPFVFEHLRRRPIAGETERVIRSWEQQMRRHTPELLEMAKGMSEAARRSGIVLSYEHALSMWTDLLPPATEPMAMGVLDAEGGDRFAGYLARRFVPAGDIFEAGTCSGAAAWGAATQSGRSCFASSTDHDYTFQVTIVAYPDDGHPFVYTPFSVNGSIPGLGRFGLSGHPGMNTAGVAYVHHGGYESCAEPRETWGYGVPRGATTMHILRYASSAREAREMELGYPVGDTGRILGTASGFYMDDGYAYVLEDRTPGRPIVREQTQGRNGERYDFLYATNNLLSPELGDAFCPPAGGYSYELEAGWFTLSPEGRGQASPGVITRQMCTASSFGRNRYLHRELVARNGAITPERMLSLFRQGPQFPITGWDRAGSRMPQGQLLDASVGGRHNAFIAYGEASSGRYGGAVGMLAPRNVSTNGPAHGFCYHDETGALWDIRLAASHEDMVDEAHRVAEQDIAHASDLLASHRGAEDVVFLEGLLDRANSELEAGLQAAPAERGTSSEPELACDAFKCRSFTRAQVRARQVINAFKPV</sequence>
<protein>
    <submittedName>
        <fullName evidence="1">Uncharacterized protein</fullName>
    </submittedName>
</protein>
<comment type="caution">
    <text evidence="1">The sequence shown here is derived from an EMBL/GenBank/DDBJ whole genome shotgun (WGS) entry which is preliminary data.</text>
</comment>
<name>A0A844SKM8_9BRAD</name>
<proteinExistence type="predicted"/>
<reference evidence="1 2" key="1">
    <citation type="submission" date="2019-12" db="EMBL/GenBank/DDBJ databases">
        <title>Draft genome sequences Bradyrhizobium cajani AMBPC1010, Bradyrhizobium pachyrhizi AMBPC1040 and Bradyrhizobium yuanmingense ALSPC3051, three plant growth promoting strains isolated from nodules of Cajanus cajan L. in Dominican Republic.</title>
        <authorList>
            <person name="Flores-Felix J.D."/>
            <person name="Araujo J."/>
            <person name="Diaz-Alcantara C."/>
            <person name="Gonzalez-Andres F."/>
            <person name="Velazquez E."/>
        </authorList>
    </citation>
    <scope>NUCLEOTIDE SEQUENCE [LARGE SCALE GENOMIC DNA]</scope>
    <source>
        <strain evidence="1 2">1040</strain>
    </source>
</reference>
<organism evidence="1 2">
    <name type="scientific">Bradyrhizobium pachyrhizi</name>
    <dbReference type="NCBI Taxonomy" id="280333"/>
    <lineage>
        <taxon>Bacteria</taxon>
        <taxon>Pseudomonadati</taxon>
        <taxon>Pseudomonadota</taxon>
        <taxon>Alphaproteobacteria</taxon>
        <taxon>Hyphomicrobiales</taxon>
        <taxon>Nitrobacteraceae</taxon>
        <taxon>Bradyrhizobium</taxon>
    </lineage>
</organism>
<keyword evidence="2" id="KW-1185">Reference proteome</keyword>
<dbReference type="Gene3D" id="3.60.60.10">
    <property type="entry name" value="Penicillin V Acylase, Chain A"/>
    <property type="match status" value="1"/>
</dbReference>
<accession>A0A844SKM8</accession>
<dbReference type="AlphaFoldDB" id="A0A844SKM8"/>
<evidence type="ECO:0000313" key="1">
    <source>
        <dbReference type="EMBL" id="MVT64494.1"/>
    </source>
</evidence>
<gene>
    <name evidence="1" type="ORF">GPL21_05130</name>
</gene>
<dbReference type="RefSeq" id="WP_157341474.1">
    <property type="nucleotide sequence ID" value="NZ_CP176492.1"/>
</dbReference>